<sequence>MIKQAASLGVISSSDLSHLHTVTRGAKRLLSWGNADDVVAADDMKFKKAAAWQKKKQFQLLFCRIV</sequence>
<evidence type="ECO:0000313" key="1">
    <source>
        <dbReference type="EMBL" id="EEF48774.1"/>
    </source>
</evidence>
<dbReference type="InParanoid" id="B9RI02"/>
<evidence type="ECO:0000313" key="2">
    <source>
        <dbReference type="Proteomes" id="UP000008311"/>
    </source>
</evidence>
<name>B9RI02_RICCO</name>
<organism evidence="1 2">
    <name type="scientific">Ricinus communis</name>
    <name type="common">Castor bean</name>
    <dbReference type="NCBI Taxonomy" id="3988"/>
    <lineage>
        <taxon>Eukaryota</taxon>
        <taxon>Viridiplantae</taxon>
        <taxon>Streptophyta</taxon>
        <taxon>Embryophyta</taxon>
        <taxon>Tracheophyta</taxon>
        <taxon>Spermatophyta</taxon>
        <taxon>Magnoliopsida</taxon>
        <taxon>eudicotyledons</taxon>
        <taxon>Gunneridae</taxon>
        <taxon>Pentapetalae</taxon>
        <taxon>rosids</taxon>
        <taxon>fabids</taxon>
        <taxon>Malpighiales</taxon>
        <taxon>Euphorbiaceae</taxon>
        <taxon>Acalyphoideae</taxon>
        <taxon>Acalypheae</taxon>
        <taxon>Ricinus</taxon>
    </lineage>
</organism>
<dbReference type="EMBL" id="EQ973781">
    <property type="protein sequence ID" value="EEF48774.1"/>
    <property type="molecule type" value="Genomic_DNA"/>
</dbReference>
<accession>B9RI02</accession>
<gene>
    <name evidence="1" type="ORF">RCOM_1574770</name>
</gene>
<reference evidence="2" key="1">
    <citation type="journal article" date="2010" name="Nat. Biotechnol.">
        <title>Draft genome sequence of the oilseed species Ricinus communis.</title>
        <authorList>
            <person name="Chan A.P."/>
            <person name="Crabtree J."/>
            <person name="Zhao Q."/>
            <person name="Lorenzi H."/>
            <person name="Orvis J."/>
            <person name="Puiu D."/>
            <person name="Melake-Berhan A."/>
            <person name="Jones K.M."/>
            <person name="Redman J."/>
            <person name="Chen G."/>
            <person name="Cahoon E.B."/>
            <person name="Gedil M."/>
            <person name="Stanke M."/>
            <person name="Haas B.J."/>
            <person name="Wortman J.R."/>
            <person name="Fraser-Liggett C.M."/>
            <person name="Ravel J."/>
            <person name="Rabinowicz P.D."/>
        </authorList>
    </citation>
    <scope>NUCLEOTIDE SEQUENCE [LARGE SCALE GENOMIC DNA]</scope>
    <source>
        <strain evidence="2">cv. Hale</strain>
    </source>
</reference>
<dbReference type="AlphaFoldDB" id="B9RI02"/>
<protein>
    <submittedName>
        <fullName evidence="1">Uncharacterized protein</fullName>
    </submittedName>
</protein>
<proteinExistence type="predicted"/>
<dbReference type="Proteomes" id="UP000008311">
    <property type="component" value="Unassembled WGS sequence"/>
</dbReference>
<keyword evidence="2" id="KW-1185">Reference proteome</keyword>